<dbReference type="InterPro" id="IPR029058">
    <property type="entry name" value="AB_hydrolase_fold"/>
</dbReference>
<dbReference type="eggNOG" id="COG2267">
    <property type="taxonomic scope" value="Bacteria"/>
</dbReference>
<feature type="domain" description="AB hydrolase-1" evidence="1">
    <location>
        <begin position="83"/>
        <end position="304"/>
    </location>
</feature>
<dbReference type="Pfam" id="PF00561">
    <property type="entry name" value="Abhydrolase_1"/>
    <property type="match status" value="1"/>
</dbReference>
<organism evidence="2 3">
    <name type="scientific">Shewanella piezotolerans (strain WP3 / JCM 13877)</name>
    <dbReference type="NCBI Taxonomy" id="225849"/>
    <lineage>
        <taxon>Bacteria</taxon>
        <taxon>Pseudomonadati</taxon>
        <taxon>Pseudomonadota</taxon>
        <taxon>Gammaproteobacteria</taxon>
        <taxon>Alteromonadales</taxon>
        <taxon>Shewanellaceae</taxon>
        <taxon>Shewanella</taxon>
    </lineage>
</organism>
<dbReference type="AlphaFoldDB" id="B8CN35"/>
<evidence type="ECO:0000259" key="1">
    <source>
        <dbReference type="Pfam" id="PF00561"/>
    </source>
</evidence>
<dbReference type="Gene3D" id="3.40.50.1820">
    <property type="entry name" value="alpha/beta hydrolase"/>
    <property type="match status" value="1"/>
</dbReference>
<name>B8CN35_SHEPW</name>
<dbReference type="SUPFAM" id="SSF53474">
    <property type="entry name" value="alpha/beta-Hydrolases"/>
    <property type="match status" value="1"/>
</dbReference>
<dbReference type="STRING" id="225849.swp_1770"/>
<dbReference type="HOGENOM" id="CLU_020336_50_2_6"/>
<reference evidence="2 3" key="1">
    <citation type="journal article" date="2008" name="PLoS ONE">
        <title>Environmental adaptation: genomic analysis of the piezotolerant and psychrotolerant deep-sea iron reducing bacterium Shewanella piezotolerans WP3.</title>
        <authorList>
            <person name="Wang F."/>
            <person name="Wang J."/>
            <person name="Jian H."/>
            <person name="Zhang B."/>
            <person name="Li S."/>
            <person name="Wang F."/>
            <person name="Zeng X."/>
            <person name="Gao L."/>
            <person name="Bartlett D.H."/>
            <person name="Yu J."/>
            <person name="Hu S."/>
            <person name="Xiao X."/>
        </authorList>
    </citation>
    <scope>NUCLEOTIDE SEQUENCE [LARGE SCALE GENOMIC DNA]</scope>
    <source>
        <strain evidence="3">WP3 / JCM 13877</strain>
    </source>
</reference>
<dbReference type="Proteomes" id="UP000000753">
    <property type="component" value="Chromosome"/>
</dbReference>
<proteinExistence type="predicted"/>
<dbReference type="PANTHER" id="PTHR43798">
    <property type="entry name" value="MONOACYLGLYCEROL LIPASE"/>
    <property type="match status" value="1"/>
</dbReference>
<evidence type="ECO:0000313" key="3">
    <source>
        <dbReference type="Proteomes" id="UP000000753"/>
    </source>
</evidence>
<dbReference type="EMBL" id="CP000472">
    <property type="protein sequence ID" value="ACJ28537.1"/>
    <property type="molecule type" value="Genomic_DNA"/>
</dbReference>
<dbReference type="InterPro" id="IPR000073">
    <property type="entry name" value="AB_hydrolase_1"/>
</dbReference>
<dbReference type="GO" id="GO:0016020">
    <property type="term" value="C:membrane"/>
    <property type="evidence" value="ECO:0007669"/>
    <property type="project" value="TreeGrafter"/>
</dbReference>
<dbReference type="RefSeq" id="WP_020911915.1">
    <property type="nucleotide sequence ID" value="NC_011566.1"/>
</dbReference>
<sequence length="319" mass="34940">MSKGLNQVRSNKSAALRKIATVAVIAASYCTPWSAQALSVETNNSKIEAKYLAVPKQVAVNEGVLSLSSGAGLYYWDTGGEGPVVILLHPGRGSALTWPYQQPAFAKAGYRTIAYSRRGYFGSPAGSESDTGNYADDLNALVEHLNVDKFHILGLAAGGFAVSDYVVSYPEKLLSMTIVCSLFGLWDNNIDQRLDFILPESFNDLPPEFKELGPSYRWAHPEGVKQWIAMEKKSRGDGVRHGQPAKSTITWEKIRAANIPSLFIAGGADLYQPPSMMRAAARELPHSETLLVPEAGHAVQWEQPELFNRVVIEFLNKNN</sequence>
<protein>
    <submittedName>
        <fullName evidence="2">Twin-arginine translocation pathway signal</fullName>
    </submittedName>
</protein>
<dbReference type="OrthoDB" id="9779853at2"/>
<dbReference type="KEGG" id="swp:swp_1770"/>
<keyword evidence="3" id="KW-1185">Reference proteome</keyword>
<dbReference type="InterPro" id="IPR050266">
    <property type="entry name" value="AB_hydrolase_sf"/>
</dbReference>
<evidence type="ECO:0000313" key="2">
    <source>
        <dbReference type="EMBL" id="ACJ28537.1"/>
    </source>
</evidence>
<gene>
    <name evidence="2" type="ordered locus">swp_1770</name>
</gene>
<accession>B8CN35</accession>
<dbReference type="PANTHER" id="PTHR43798:SF33">
    <property type="entry name" value="HYDROLASE, PUTATIVE (AFU_ORTHOLOGUE AFUA_2G14860)-RELATED"/>
    <property type="match status" value="1"/>
</dbReference>